<name>A0A699XRZ6_TANCI</name>
<dbReference type="AlphaFoldDB" id="A0A699XRZ6"/>
<feature type="non-terminal residue" evidence="2">
    <location>
        <position position="79"/>
    </location>
</feature>
<dbReference type="EMBL" id="BKCJ011887302">
    <property type="protein sequence ID" value="GFD61140.1"/>
    <property type="molecule type" value="Genomic_DNA"/>
</dbReference>
<accession>A0A699XRZ6</accession>
<feature type="non-terminal residue" evidence="2">
    <location>
        <position position="1"/>
    </location>
</feature>
<sequence length="79" mass="8496">SRDPAGQAAATAPSSTIPAADKGKAPMVDDSLPADLLTEQERILKNLHDYLLGEALAKKLHAEQEAEFARQQEELAQQS</sequence>
<feature type="compositionally biased region" description="Low complexity" evidence="1">
    <location>
        <begin position="8"/>
        <end position="20"/>
    </location>
</feature>
<evidence type="ECO:0000313" key="2">
    <source>
        <dbReference type="EMBL" id="GFD61140.1"/>
    </source>
</evidence>
<evidence type="ECO:0000256" key="1">
    <source>
        <dbReference type="SAM" id="MobiDB-lite"/>
    </source>
</evidence>
<reference evidence="2" key="1">
    <citation type="journal article" date="2019" name="Sci. Rep.">
        <title>Draft genome of Tanacetum cinerariifolium, the natural source of mosquito coil.</title>
        <authorList>
            <person name="Yamashiro T."/>
            <person name="Shiraishi A."/>
            <person name="Satake H."/>
            <person name="Nakayama K."/>
        </authorList>
    </citation>
    <scope>NUCLEOTIDE SEQUENCE</scope>
</reference>
<organism evidence="2">
    <name type="scientific">Tanacetum cinerariifolium</name>
    <name type="common">Dalmatian daisy</name>
    <name type="synonym">Chrysanthemum cinerariifolium</name>
    <dbReference type="NCBI Taxonomy" id="118510"/>
    <lineage>
        <taxon>Eukaryota</taxon>
        <taxon>Viridiplantae</taxon>
        <taxon>Streptophyta</taxon>
        <taxon>Embryophyta</taxon>
        <taxon>Tracheophyta</taxon>
        <taxon>Spermatophyta</taxon>
        <taxon>Magnoliopsida</taxon>
        <taxon>eudicotyledons</taxon>
        <taxon>Gunneridae</taxon>
        <taxon>Pentapetalae</taxon>
        <taxon>asterids</taxon>
        <taxon>campanulids</taxon>
        <taxon>Asterales</taxon>
        <taxon>Asteraceae</taxon>
        <taxon>Asteroideae</taxon>
        <taxon>Anthemideae</taxon>
        <taxon>Anthemidinae</taxon>
        <taxon>Tanacetum</taxon>
    </lineage>
</organism>
<protein>
    <submittedName>
        <fullName evidence="2">Uncharacterized protein</fullName>
    </submittedName>
</protein>
<gene>
    <name evidence="2" type="ORF">Tci_933109</name>
</gene>
<comment type="caution">
    <text evidence="2">The sequence shown here is derived from an EMBL/GenBank/DDBJ whole genome shotgun (WGS) entry which is preliminary data.</text>
</comment>
<proteinExistence type="predicted"/>
<feature type="region of interest" description="Disordered" evidence="1">
    <location>
        <begin position="1"/>
        <end position="26"/>
    </location>
</feature>